<comment type="caution">
    <text evidence="2">The sequence shown here is derived from an EMBL/GenBank/DDBJ whole genome shotgun (WGS) entry which is preliminary data.</text>
</comment>
<dbReference type="Gene3D" id="3.10.450.50">
    <property type="match status" value="1"/>
</dbReference>
<organism evidence="2 3">
    <name type="scientific">Novosphingobium rhizovicinum</name>
    <dbReference type="NCBI Taxonomy" id="3228928"/>
    <lineage>
        <taxon>Bacteria</taxon>
        <taxon>Pseudomonadati</taxon>
        <taxon>Pseudomonadota</taxon>
        <taxon>Alphaproteobacteria</taxon>
        <taxon>Sphingomonadales</taxon>
        <taxon>Sphingomonadaceae</taxon>
        <taxon>Novosphingobium</taxon>
    </lineage>
</organism>
<feature type="domain" description="SnoaL-like" evidence="1">
    <location>
        <begin position="13"/>
        <end position="112"/>
    </location>
</feature>
<dbReference type="Proteomes" id="UP001556118">
    <property type="component" value="Unassembled WGS sequence"/>
</dbReference>
<dbReference type="Pfam" id="PF12680">
    <property type="entry name" value="SnoaL_2"/>
    <property type="match status" value="1"/>
</dbReference>
<dbReference type="InterPro" id="IPR032710">
    <property type="entry name" value="NTF2-like_dom_sf"/>
</dbReference>
<evidence type="ECO:0000313" key="3">
    <source>
        <dbReference type="Proteomes" id="UP001556118"/>
    </source>
</evidence>
<accession>A0ABV3R708</accession>
<dbReference type="RefSeq" id="WP_367768384.1">
    <property type="nucleotide sequence ID" value="NZ_JBFNXR010000017.1"/>
</dbReference>
<reference evidence="2 3" key="1">
    <citation type="submission" date="2024-06" db="EMBL/GenBank/DDBJ databases">
        <title>Novosphingobium rhizovicinus M1R2S20.</title>
        <authorList>
            <person name="Sun J.-Q."/>
        </authorList>
    </citation>
    <scope>NUCLEOTIDE SEQUENCE [LARGE SCALE GENOMIC DNA]</scope>
    <source>
        <strain evidence="2 3">M1R2S20</strain>
    </source>
</reference>
<gene>
    <name evidence="2" type="ORF">ABUH87_01620</name>
</gene>
<keyword evidence="3" id="KW-1185">Reference proteome</keyword>
<dbReference type="EMBL" id="JBFNXR010000017">
    <property type="protein sequence ID" value="MEW9853881.1"/>
    <property type="molecule type" value="Genomic_DNA"/>
</dbReference>
<name>A0ABV3R708_9SPHN</name>
<protein>
    <submittedName>
        <fullName evidence="2">Nuclear transport factor 2 family protein</fullName>
    </submittedName>
</protein>
<evidence type="ECO:0000259" key="1">
    <source>
        <dbReference type="Pfam" id="PF12680"/>
    </source>
</evidence>
<dbReference type="SUPFAM" id="SSF54427">
    <property type="entry name" value="NTF2-like"/>
    <property type="match status" value="1"/>
</dbReference>
<dbReference type="InterPro" id="IPR037401">
    <property type="entry name" value="SnoaL-like"/>
</dbReference>
<proteinExistence type="predicted"/>
<sequence length="126" mass="14143">MSAEHALADALADEFFGALEDGSVQGVLRCFAPDAIIWHNFDGVRLSPSDNVPGLEALFLNFVRREYRDVRRQPTPSGFVQQHILRLETKEGQVIDWPACIVFEIDGGKIVRLDEYVDLGQLRTEG</sequence>
<evidence type="ECO:0000313" key="2">
    <source>
        <dbReference type="EMBL" id="MEW9853881.1"/>
    </source>
</evidence>